<name>A0AAD6V4T4_9AGAR</name>
<gene>
    <name evidence="1" type="ORF">GGX14DRAFT_570824</name>
</gene>
<comment type="caution">
    <text evidence="1">The sequence shown here is derived from an EMBL/GenBank/DDBJ whole genome shotgun (WGS) entry which is preliminary data.</text>
</comment>
<dbReference type="EMBL" id="JARJCW010000055">
    <property type="protein sequence ID" value="KAJ7202320.1"/>
    <property type="molecule type" value="Genomic_DNA"/>
</dbReference>
<dbReference type="Proteomes" id="UP001219525">
    <property type="component" value="Unassembled WGS sequence"/>
</dbReference>
<evidence type="ECO:0000313" key="1">
    <source>
        <dbReference type="EMBL" id="KAJ7202320.1"/>
    </source>
</evidence>
<keyword evidence="2" id="KW-1185">Reference proteome</keyword>
<reference evidence="1" key="1">
    <citation type="submission" date="2023-03" db="EMBL/GenBank/DDBJ databases">
        <title>Massive genome expansion in bonnet fungi (Mycena s.s.) driven by repeated elements and novel gene families across ecological guilds.</title>
        <authorList>
            <consortium name="Lawrence Berkeley National Laboratory"/>
            <person name="Harder C.B."/>
            <person name="Miyauchi S."/>
            <person name="Viragh M."/>
            <person name="Kuo A."/>
            <person name="Thoen E."/>
            <person name="Andreopoulos B."/>
            <person name="Lu D."/>
            <person name="Skrede I."/>
            <person name="Drula E."/>
            <person name="Henrissat B."/>
            <person name="Morin E."/>
            <person name="Kohler A."/>
            <person name="Barry K."/>
            <person name="LaButti K."/>
            <person name="Morin E."/>
            <person name="Salamov A."/>
            <person name="Lipzen A."/>
            <person name="Mereny Z."/>
            <person name="Hegedus B."/>
            <person name="Baldrian P."/>
            <person name="Stursova M."/>
            <person name="Weitz H."/>
            <person name="Taylor A."/>
            <person name="Grigoriev I.V."/>
            <person name="Nagy L.G."/>
            <person name="Martin F."/>
            <person name="Kauserud H."/>
        </authorList>
    </citation>
    <scope>NUCLEOTIDE SEQUENCE</scope>
    <source>
        <strain evidence="1">9144</strain>
    </source>
</reference>
<evidence type="ECO:0000313" key="2">
    <source>
        <dbReference type="Proteomes" id="UP001219525"/>
    </source>
</evidence>
<organism evidence="1 2">
    <name type="scientific">Mycena pura</name>
    <dbReference type="NCBI Taxonomy" id="153505"/>
    <lineage>
        <taxon>Eukaryota</taxon>
        <taxon>Fungi</taxon>
        <taxon>Dikarya</taxon>
        <taxon>Basidiomycota</taxon>
        <taxon>Agaricomycotina</taxon>
        <taxon>Agaricomycetes</taxon>
        <taxon>Agaricomycetidae</taxon>
        <taxon>Agaricales</taxon>
        <taxon>Marasmiineae</taxon>
        <taxon>Mycenaceae</taxon>
        <taxon>Mycena</taxon>
    </lineage>
</organism>
<protein>
    <submittedName>
        <fullName evidence="1">Uncharacterized protein</fullName>
    </submittedName>
</protein>
<accession>A0AAD6V4T4</accession>
<proteinExistence type="predicted"/>
<dbReference type="AlphaFoldDB" id="A0AAD6V4T4"/>
<sequence length="179" mass="19726">MGTYLLTTKANSDVKRMFSKLGLSVHDTTVCRALVTMAERKAALHAQTVAALAVRAVAARRRSAISSSITWSLRPDLEAIQLVTGTGCTALLLDDCAPGAFNLDAYQDRVILNARAQLTVNALLDDVNYDHLHHTACLHMVCELCSYVGAHVPAMKEYLSLIMQHFRTQPVAIHRRRAR</sequence>